<organism evidence="7 8">
    <name type="scientific">Globisporangium ultimum (strain ATCC 200006 / CBS 805.95 / DAOM BR144)</name>
    <name type="common">Pythium ultimum</name>
    <dbReference type="NCBI Taxonomy" id="431595"/>
    <lineage>
        <taxon>Eukaryota</taxon>
        <taxon>Sar</taxon>
        <taxon>Stramenopiles</taxon>
        <taxon>Oomycota</taxon>
        <taxon>Peronosporomycetes</taxon>
        <taxon>Pythiales</taxon>
        <taxon>Pythiaceae</taxon>
        <taxon>Globisporangium</taxon>
    </lineage>
</organism>
<dbReference type="InterPro" id="IPR000306">
    <property type="entry name" value="Znf_FYVE"/>
</dbReference>
<dbReference type="SMART" id="SM00065">
    <property type="entry name" value="GAF"/>
    <property type="match status" value="1"/>
</dbReference>
<evidence type="ECO:0000313" key="8">
    <source>
        <dbReference type="Proteomes" id="UP000019132"/>
    </source>
</evidence>
<dbReference type="InterPro" id="IPR011011">
    <property type="entry name" value="Znf_FYVE_PHD"/>
</dbReference>
<sequence>MADRAGDAAGGRNVRWSDRRLATMALDAERSIAWETLRRAHVPSHWSRRKGAASSSARSNSIALFTREDTQSFAVLAKAQLPCSLQELRLVFDARTSEQFRDVMQTLCQREFLGGELVHVVAINGTAPTPHSSSASFRYPRPSSTSSSSSSSTARRTSRTVSTTSEGVSNAAVALLPQGSDLVVTALTFDKANVFARNEEWCFLDLSHNLDPQDHDDRSHKKTKKQAFTKTMLALSPSDCSYNRVSTTAAAHGHDVVVGFLCEEDERDAGRTSRFIFSAEHFYHGGNGALNQSHHGGHRKRSDSDAMASVRIVNARLLKMVQWIYHLSVVVRRRRLGIQVLADRRLAGANAMMNKTKCVCCHRSFLLLARQKKTCALCGHAVCANCSEIEARETRAAFHERSKIDSVRVCDTCMVRVDQCRYAHVTLEDLGPDKVVADDYDGRTRATTTGAALTDLLQETMQHASASRKASALSVIKYLVDQEQEQGHNNSDEHRPASTARRQSVVPHNKILLTDPTFDRERLTMLQSTIAETVAPLPLAECALANTETRNYPLTYPKQDATKGAILYPVPRNEATRLELIEKQQLLSLGNVPELDIICSIASKELACSGSMVTIVADDTFHVIASTVEAHIGQSFPRNQGFCHQTIMGDQPLLVRHTRADVRFAQIIPVADMNVQFYCGFPLFATDENRTVIGSMCCVDHESRELTQSQYTVMQKLAQTASKVVQRAAAAKQNHVVVL</sequence>
<dbReference type="SUPFAM" id="SSF55781">
    <property type="entry name" value="GAF domain-like"/>
    <property type="match status" value="1"/>
</dbReference>
<dbReference type="PANTHER" id="PTHR43102">
    <property type="entry name" value="SLR1143 PROTEIN"/>
    <property type="match status" value="1"/>
</dbReference>
<dbReference type="Gene3D" id="3.30.40.10">
    <property type="entry name" value="Zinc/RING finger domain, C3HC4 (zinc finger)"/>
    <property type="match status" value="1"/>
</dbReference>
<keyword evidence="2 4" id="KW-0863">Zinc-finger</keyword>
<dbReference type="VEuPathDB" id="FungiDB:PYU1_G001253"/>
<dbReference type="EMBL" id="GL376626">
    <property type="status" value="NOT_ANNOTATED_CDS"/>
    <property type="molecule type" value="Genomic_DNA"/>
</dbReference>
<evidence type="ECO:0000256" key="2">
    <source>
        <dbReference type="ARBA" id="ARBA00022771"/>
    </source>
</evidence>
<dbReference type="GO" id="GO:0008270">
    <property type="term" value="F:zinc ion binding"/>
    <property type="evidence" value="ECO:0007669"/>
    <property type="project" value="UniProtKB-KW"/>
</dbReference>
<dbReference type="eggNOG" id="ENOG502SHK2">
    <property type="taxonomic scope" value="Eukaryota"/>
</dbReference>
<feature type="region of interest" description="Disordered" evidence="5">
    <location>
        <begin position="129"/>
        <end position="164"/>
    </location>
</feature>
<dbReference type="Proteomes" id="UP000019132">
    <property type="component" value="Unassembled WGS sequence"/>
</dbReference>
<evidence type="ECO:0000256" key="3">
    <source>
        <dbReference type="ARBA" id="ARBA00022833"/>
    </source>
</evidence>
<reference evidence="8" key="2">
    <citation type="submission" date="2010-04" db="EMBL/GenBank/DDBJ databases">
        <authorList>
            <person name="Buell R."/>
            <person name="Hamilton J."/>
            <person name="Hostetler J."/>
        </authorList>
    </citation>
    <scope>NUCLEOTIDE SEQUENCE [LARGE SCALE GENOMIC DNA]</scope>
    <source>
        <strain evidence="8">DAOM:BR144</strain>
    </source>
</reference>
<evidence type="ECO:0000259" key="6">
    <source>
        <dbReference type="PROSITE" id="PS50178"/>
    </source>
</evidence>
<dbReference type="InterPro" id="IPR017455">
    <property type="entry name" value="Znf_FYVE-rel"/>
</dbReference>
<dbReference type="Gene3D" id="3.30.450.40">
    <property type="match status" value="1"/>
</dbReference>
<dbReference type="HOGENOM" id="CLU_013242_2_0_1"/>
<feature type="domain" description="FYVE-type" evidence="6">
    <location>
        <begin position="352"/>
        <end position="418"/>
    </location>
</feature>
<keyword evidence="1" id="KW-0479">Metal-binding</keyword>
<dbReference type="Pfam" id="PF01590">
    <property type="entry name" value="GAF"/>
    <property type="match status" value="1"/>
</dbReference>
<dbReference type="EnsemblProtists" id="PYU1_T001253">
    <property type="protein sequence ID" value="PYU1_T001253"/>
    <property type="gene ID" value="PYU1_G001253"/>
</dbReference>
<feature type="compositionally biased region" description="Low complexity" evidence="5">
    <location>
        <begin position="143"/>
        <end position="164"/>
    </location>
</feature>
<dbReference type="Pfam" id="PF01363">
    <property type="entry name" value="FYVE"/>
    <property type="match status" value="1"/>
</dbReference>
<feature type="region of interest" description="Disordered" evidence="5">
    <location>
        <begin position="484"/>
        <end position="503"/>
    </location>
</feature>
<dbReference type="SUPFAM" id="SSF57903">
    <property type="entry name" value="FYVE/PHD zinc finger"/>
    <property type="match status" value="1"/>
</dbReference>
<dbReference type="AlphaFoldDB" id="K3W8G2"/>
<name>K3W8G2_GLOUD</name>
<dbReference type="InParanoid" id="K3W8G2"/>
<proteinExistence type="predicted"/>
<dbReference type="InterPro" id="IPR029016">
    <property type="entry name" value="GAF-like_dom_sf"/>
</dbReference>
<keyword evidence="3" id="KW-0862">Zinc</keyword>
<evidence type="ECO:0000256" key="5">
    <source>
        <dbReference type="SAM" id="MobiDB-lite"/>
    </source>
</evidence>
<evidence type="ECO:0000256" key="1">
    <source>
        <dbReference type="ARBA" id="ARBA00022723"/>
    </source>
</evidence>
<dbReference type="InterPro" id="IPR013083">
    <property type="entry name" value="Znf_RING/FYVE/PHD"/>
</dbReference>
<dbReference type="PANTHER" id="PTHR43102:SF2">
    <property type="entry name" value="GAF DOMAIN-CONTAINING PROTEIN"/>
    <property type="match status" value="1"/>
</dbReference>
<dbReference type="InterPro" id="IPR003018">
    <property type="entry name" value="GAF"/>
</dbReference>
<reference evidence="7" key="3">
    <citation type="submission" date="2015-02" db="UniProtKB">
        <authorList>
            <consortium name="EnsemblProtists"/>
        </authorList>
    </citation>
    <scope>IDENTIFICATION</scope>
    <source>
        <strain evidence="7">DAOM BR144</strain>
    </source>
</reference>
<accession>K3W8G2</accession>
<protein>
    <recommendedName>
        <fullName evidence="6">FYVE-type domain-containing protein</fullName>
    </recommendedName>
</protein>
<dbReference type="OMA" id="YTNSDAM"/>
<evidence type="ECO:0000313" key="7">
    <source>
        <dbReference type="EnsemblProtists" id="PYU1_T001253"/>
    </source>
</evidence>
<reference evidence="8" key="1">
    <citation type="journal article" date="2010" name="Genome Biol.">
        <title>Genome sequence of the necrotrophic plant pathogen Pythium ultimum reveals original pathogenicity mechanisms and effector repertoire.</title>
        <authorList>
            <person name="Levesque C.A."/>
            <person name="Brouwer H."/>
            <person name="Cano L."/>
            <person name="Hamilton J.P."/>
            <person name="Holt C."/>
            <person name="Huitema E."/>
            <person name="Raffaele S."/>
            <person name="Robideau G.P."/>
            <person name="Thines M."/>
            <person name="Win J."/>
            <person name="Zerillo M.M."/>
            <person name="Beakes G.W."/>
            <person name="Boore J.L."/>
            <person name="Busam D."/>
            <person name="Dumas B."/>
            <person name="Ferriera S."/>
            <person name="Fuerstenberg S.I."/>
            <person name="Gachon C.M."/>
            <person name="Gaulin E."/>
            <person name="Govers F."/>
            <person name="Grenville-Briggs L."/>
            <person name="Horner N."/>
            <person name="Hostetler J."/>
            <person name="Jiang R.H."/>
            <person name="Johnson J."/>
            <person name="Krajaejun T."/>
            <person name="Lin H."/>
            <person name="Meijer H.J."/>
            <person name="Moore B."/>
            <person name="Morris P."/>
            <person name="Phuntmart V."/>
            <person name="Puiu D."/>
            <person name="Shetty J."/>
            <person name="Stajich J.E."/>
            <person name="Tripathy S."/>
            <person name="Wawra S."/>
            <person name="van West P."/>
            <person name="Whitty B.R."/>
            <person name="Coutinho P.M."/>
            <person name="Henrissat B."/>
            <person name="Martin F."/>
            <person name="Thomas P.D."/>
            <person name="Tyler B.M."/>
            <person name="De Vries R.P."/>
            <person name="Kamoun S."/>
            <person name="Yandell M."/>
            <person name="Tisserat N."/>
            <person name="Buell C.R."/>
        </authorList>
    </citation>
    <scope>NUCLEOTIDE SEQUENCE</scope>
    <source>
        <strain evidence="8">DAOM:BR144</strain>
    </source>
</reference>
<keyword evidence="8" id="KW-1185">Reference proteome</keyword>
<dbReference type="PROSITE" id="PS50178">
    <property type="entry name" value="ZF_FYVE"/>
    <property type="match status" value="1"/>
</dbReference>
<dbReference type="CDD" id="cd00065">
    <property type="entry name" value="FYVE_like_SF"/>
    <property type="match status" value="1"/>
</dbReference>
<evidence type="ECO:0000256" key="4">
    <source>
        <dbReference type="PROSITE-ProRule" id="PRU00091"/>
    </source>
</evidence>